<evidence type="ECO:0000313" key="1">
    <source>
        <dbReference type="EMBL" id="SSX02011.1"/>
    </source>
</evidence>
<protein>
    <submittedName>
        <fullName evidence="1">CSON006683 protein</fullName>
    </submittedName>
</protein>
<dbReference type="AlphaFoldDB" id="A0A336KBY9"/>
<sequence>MTTLQEIQFYKNSKKRKLTQKMKKNNY</sequence>
<proteinExistence type="predicted"/>
<gene>
    <name evidence="1" type="primary">CSON006683</name>
</gene>
<dbReference type="EMBL" id="UFQT01000250">
    <property type="protein sequence ID" value="SSX22388.1"/>
    <property type="molecule type" value="Genomic_DNA"/>
</dbReference>
<dbReference type="VEuPathDB" id="VectorBase:CSON006683"/>
<evidence type="ECO:0000313" key="2">
    <source>
        <dbReference type="EMBL" id="SSX22388.1"/>
    </source>
</evidence>
<reference evidence="2" key="2">
    <citation type="submission" date="2018-07" db="EMBL/GenBank/DDBJ databases">
        <authorList>
            <person name="Quirk P.G."/>
            <person name="Krulwich T.A."/>
        </authorList>
    </citation>
    <scope>NUCLEOTIDE SEQUENCE</scope>
</reference>
<accession>A0A336KBY9</accession>
<dbReference type="EMBL" id="UFQS01000250">
    <property type="protein sequence ID" value="SSX02011.1"/>
    <property type="molecule type" value="Genomic_DNA"/>
</dbReference>
<reference evidence="1" key="1">
    <citation type="submission" date="2018-04" db="EMBL/GenBank/DDBJ databases">
        <authorList>
            <person name="Go L.Y."/>
            <person name="Mitchell J.A."/>
        </authorList>
    </citation>
    <scope>NUCLEOTIDE SEQUENCE</scope>
    <source>
        <tissue evidence="1">Whole organism</tissue>
    </source>
</reference>
<name>A0A336KBY9_CULSO</name>
<organism evidence="1">
    <name type="scientific">Culicoides sonorensis</name>
    <name type="common">Biting midge</name>
    <dbReference type="NCBI Taxonomy" id="179676"/>
    <lineage>
        <taxon>Eukaryota</taxon>
        <taxon>Metazoa</taxon>
        <taxon>Ecdysozoa</taxon>
        <taxon>Arthropoda</taxon>
        <taxon>Hexapoda</taxon>
        <taxon>Insecta</taxon>
        <taxon>Pterygota</taxon>
        <taxon>Neoptera</taxon>
        <taxon>Endopterygota</taxon>
        <taxon>Diptera</taxon>
        <taxon>Nematocera</taxon>
        <taxon>Chironomoidea</taxon>
        <taxon>Ceratopogonidae</taxon>
        <taxon>Ceratopogoninae</taxon>
        <taxon>Culicoides</taxon>
        <taxon>Monoculicoides</taxon>
    </lineage>
</organism>